<keyword evidence="2" id="KW-0547">Nucleotide-binding</keyword>
<protein>
    <submittedName>
        <fullName evidence="5">Polyamine ABC transporter ATP-binding protein</fullName>
    </submittedName>
</protein>
<dbReference type="EMBL" id="MWMH01000001">
    <property type="protein sequence ID" value="OOP74962.1"/>
    <property type="molecule type" value="Genomic_DNA"/>
</dbReference>
<dbReference type="RefSeq" id="WP_078114422.1">
    <property type="nucleotide sequence ID" value="NZ_CP144906.1"/>
</dbReference>
<dbReference type="InterPro" id="IPR008995">
    <property type="entry name" value="Mo/tungstate-bd_C_term_dom"/>
</dbReference>
<feature type="domain" description="ABC transporter" evidence="4">
    <location>
        <begin position="5"/>
        <end position="235"/>
    </location>
</feature>
<comment type="caution">
    <text evidence="5">The sequence shown here is derived from an EMBL/GenBank/DDBJ whole genome shotgun (WGS) entry which is preliminary data.</text>
</comment>
<reference evidence="5 6" key="1">
    <citation type="submission" date="2017-02" db="EMBL/GenBank/DDBJ databases">
        <title>Genome sequence of Clostridium beijerinckii Br21.</title>
        <authorList>
            <person name="Fonseca B.C."/>
            <person name="Guazzaroni M.E."/>
            <person name="Riano-Pachon D.M."/>
            <person name="Reginatto V."/>
        </authorList>
    </citation>
    <scope>NUCLEOTIDE SEQUENCE [LARGE SCALE GENOMIC DNA]</scope>
    <source>
        <strain evidence="5 6">Br21</strain>
    </source>
</reference>
<dbReference type="PROSITE" id="PS00211">
    <property type="entry name" value="ABC_TRANSPORTER_1"/>
    <property type="match status" value="1"/>
</dbReference>
<evidence type="ECO:0000256" key="1">
    <source>
        <dbReference type="ARBA" id="ARBA00022448"/>
    </source>
</evidence>
<name>A0A1S9NBU6_CLOBE</name>
<dbReference type="SUPFAM" id="SSF52540">
    <property type="entry name" value="P-loop containing nucleoside triphosphate hydrolases"/>
    <property type="match status" value="1"/>
</dbReference>
<dbReference type="Proteomes" id="UP000190959">
    <property type="component" value="Unassembled WGS sequence"/>
</dbReference>
<dbReference type="GO" id="GO:0016887">
    <property type="term" value="F:ATP hydrolysis activity"/>
    <property type="evidence" value="ECO:0007669"/>
    <property type="project" value="InterPro"/>
</dbReference>
<keyword evidence="3 5" id="KW-0067">ATP-binding</keyword>
<sequence>MSIAIDCENIVKKYGKNVIIPGLNLNIKNGEFFTLLGPSGCGKTTLLRMIIGFNSIEGGEIQFNGKVVNGIHPSKRNIGMVFQNYAIFPHLTVRQNIEFGLKNRKVPKDEIDKKVEEIMKIVKIDEYKDRLPENLSGGQQQRVALARAIVIHPDVLLMDEPLCNLDAKLRVEMRNAIKEIQNQIGITTVYVTHDQEEAMAISDRIAIMKAGVIQHVGTPQEIYQRPANTFVASFIGGTNILDRRLVLINGKCFIYFTEDYYEEMNLNLDKEKETKSKDIKVKVSVRPEEFIISKDMHGIGATVISSMFLGLNTHYFVKLETGEKVEIIQESTIEKIIKPGTKIGLTVKKKKINVFNEDGNINYTNISVGDSNE</sequence>
<dbReference type="PANTHER" id="PTHR43875:SF1">
    <property type="entry name" value="OSMOPROTECTIVE COMPOUNDS UPTAKE ATP-BINDING PROTEIN GGTA"/>
    <property type="match status" value="1"/>
</dbReference>
<dbReference type="InterPro" id="IPR003439">
    <property type="entry name" value="ABC_transporter-like_ATP-bd"/>
</dbReference>
<dbReference type="InterPro" id="IPR017871">
    <property type="entry name" value="ABC_transporter-like_CS"/>
</dbReference>
<dbReference type="AlphaFoldDB" id="A0A1S9NBU6"/>
<dbReference type="PANTHER" id="PTHR43875">
    <property type="entry name" value="MALTODEXTRIN IMPORT ATP-BINDING PROTEIN MSMX"/>
    <property type="match status" value="1"/>
</dbReference>
<evidence type="ECO:0000259" key="4">
    <source>
        <dbReference type="PROSITE" id="PS50893"/>
    </source>
</evidence>
<dbReference type="GO" id="GO:0140359">
    <property type="term" value="F:ABC-type transporter activity"/>
    <property type="evidence" value="ECO:0007669"/>
    <property type="project" value="UniProtKB-ARBA"/>
</dbReference>
<evidence type="ECO:0000256" key="2">
    <source>
        <dbReference type="ARBA" id="ARBA00022741"/>
    </source>
</evidence>
<dbReference type="InterPro" id="IPR012340">
    <property type="entry name" value="NA-bd_OB-fold"/>
</dbReference>
<dbReference type="Pfam" id="PF00005">
    <property type="entry name" value="ABC_tran"/>
    <property type="match status" value="1"/>
</dbReference>
<gene>
    <name evidence="5" type="ORF">CBEIBR21_01980</name>
</gene>
<evidence type="ECO:0000313" key="5">
    <source>
        <dbReference type="EMBL" id="OOP74962.1"/>
    </source>
</evidence>
<dbReference type="InterPro" id="IPR013611">
    <property type="entry name" value="Transp-assoc_OB_typ2"/>
</dbReference>
<dbReference type="FunFam" id="3.40.50.300:FF:000042">
    <property type="entry name" value="Maltose/maltodextrin ABC transporter, ATP-binding protein"/>
    <property type="match status" value="1"/>
</dbReference>
<accession>A0A1S9NBU6</accession>
<dbReference type="Pfam" id="PF08402">
    <property type="entry name" value="TOBE_2"/>
    <property type="match status" value="1"/>
</dbReference>
<organism evidence="5 6">
    <name type="scientific">Clostridium beijerinckii</name>
    <name type="common">Clostridium MP</name>
    <dbReference type="NCBI Taxonomy" id="1520"/>
    <lineage>
        <taxon>Bacteria</taxon>
        <taxon>Bacillati</taxon>
        <taxon>Bacillota</taxon>
        <taxon>Clostridia</taxon>
        <taxon>Eubacteriales</taxon>
        <taxon>Clostridiaceae</taxon>
        <taxon>Clostridium</taxon>
    </lineage>
</organism>
<keyword evidence="1" id="KW-0813">Transport</keyword>
<evidence type="ECO:0000313" key="6">
    <source>
        <dbReference type="Proteomes" id="UP000190959"/>
    </source>
</evidence>
<proteinExistence type="predicted"/>
<dbReference type="SMART" id="SM00382">
    <property type="entry name" value="AAA"/>
    <property type="match status" value="1"/>
</dbReference>
<dbReference type="PROSITE" id="PS50893">
    <property type="entry name" value="ABC_TRANSPORTER_2"/>
    <property type="match status" value="1"/>
</dbReference>
<dbReference type="InterPro" id="IPR003593">
    <property type="entry name" value="AAA+_ATPase"/>
</dbReference>
<dbReference type="InterPro" id="IPR047641">
    <property type="entry name" value="ABC_transpr_MalK/UgpC-like"/>
</dbReference>
<dbReference type="InterPro" id="IPR027417">
    <property type="entry name" value="P-loop_NTPase"/>
</dbReference>
<dbReference type="Gene3D" id="3.40.50.300">
    <property type="entry name" value="P-loop containing nucleotide triphosphate hydrolases"/>
    <property type="match status" value="1"/>
</dbReference>
<dbReference type="Gene3D" id="2.40.50.100">
    <property type="match status" value="1"/>
</dbReference>
<dbReference type="GO" id="GO:0005524">
    <property type="term" value="F:ATP binding"/>
    <property type="evidence" value="ECO:0007669"/>
    <property type="project" value="UniProtKB-KW"/>
</dbReference>
<dbReference type="Gene3D" id="2.40.50.140">
    <property type="entry name" value="Nucleic acid-binding proteins"/>
    <property type="match status" value="1"/>
</dbReference>
<dbReference type="GO" id="GO:0055052">
    <property type="term" value="C:ATP-binding cassette (ABC) transporter complex, substrate-binding subunit-containing"/>
    <property type="evidence" value="ECO:0007669"/>
    <property type="project" value="TreeGrafter"/>
</dbReference>
<evidence type="ECO:0000256" key="3">
    <source>
        <dbReference type="ARBA" id="ARBA00022840"/>
    </source>
</evidence>
<dbReference type="SUPFAM" id="SSF50331">
    <property type="entry name" value="MOP-like"/>
    <property type="match status" value="1"/>
</dbReference>